<dbReference type="PANTHER" id="PTHR10259:SF11">
    <property type="entry name" value="THIOPURINE S-METHYLTRANSFERASE"/>
    <property type="match status" value="1"/>
</dbReference>
<dbReference type="AlphaFoldDB" id="A0AAD9JMP9"/>
<evidence type="ECO:0000313" key="4">
    <source>
        <dbReference type="EMBL" id="KAK2155941.1"/>
    </source>
</evidence>
<evidence type="ECO:0000256" key="3">
    <source>
        <dbReference type="ARBA" id="ARBA00022691"/>
    </source>
</evidence>
<evidence type="ECO:0000256" key="2">
    <source>
        <dbReference type="ARBA" id="ARBA00022679"/>
    </source>
</evidence>
<dbReference type="Pfam" id="PF05724">
    <property type="entry name" value="TPMT"/>
    <property type="match status" value="1"/>
</dbReference>
<organism evidence="4 5">
    <name type="scientific">Paralvinella palmiformis</name>
    <dbReference type="NCBI Taxonomy" id="53620"/>
    <lineage>
        <taxon>Eukaryota</taxon>
        <taxon>Metazoa</taxon>
        <taxon>Spiralia</taxon>
        <taxon>Lophotrochozoa</taxon>
        <taxon>Annelida</taxon>
        <taxon>Polychaeta</taxon>
        <taxon>Sedentaria</taxon>
        <taxon>Canalipalpata</taxon>
        <taxon>Terebellida</taxon>
        <taxon>Terebelliformia</taxon>
        <taxon>Alvinellidae</taxon>
        <taxon>Paralvinella</taxon>
    </lineage>
</organism>
<name>A0AAD9JMP9_9ANNE</name>
<dbReference type="GO" id="GO:0008119">
    <property type="term" value="F:thiopurine S-methyltransferase activity"/>
    <property type="evidence" value="ECO:0007669"/>
    <property type="project" value="TreeGrafter"/>
</dbReference>
<dbReference type="Gene3D" id="3.40.50.150">
    <property type="entry name" value="Vaccinia Virus protein VP39"/>
    <property type="match status" value="1"/>
</dbReference>
<dbReference type="GO" id="GO:0032259">
    <property type="term" value="P:methylation"/>
    <property type="evidence" value="ECO:0007669"/>
    <property type="project" value="UniProtKB-KW"/>
</dbReference>
<protein>
    <recommendedName>
        <fullName evidence="6">Thiopurine S-methyltransferase</fullName>
    </recommendedName>
</protein>
<keyword evidence="5" id="KW-1185">Reference proteome</keyword>
<evidence type="ECO:0000313" key="5">
    <source>
        <dbReference type="Proteomes" id="UP001208570"/>
    </source>
</evidence>
<comment type="caution">
    <text evidence="4">The sequence shown here is derived from an EMBL/GenBank/DDBJ whole genome shotgun (WGS) entry which is preliminary data.</text>
</comment>
<dbReference type="PANTHER" id="PTHR10259">
    <property type="entry name" value="THIOPURINE S-METHYLTRANSFERASE"/>
    <property type="match status" value="1"/>
</dbReference>
<dbReference type="PROSITE" id="PS51585">
    <property type="entry name" value="SAM_MT_TPMT"/>
    <property type="match status" value="1"/>
</dbReference>
<keyword evidence="2" id="KW-0808">Transferase</keyword>
<sequence>MAHQDFRNIRVLHDSVMYAVIAYAPFVKRLWEKLRDTGKEIFNISHKMTYKQDEPQYWLDKWQRGNTDWHLRDVNPWLYSNIHLLTGGREHIKVFIPLCGKSVEIKWLADMGHTVVGVDVSSIGMQEFFSDMALTYTVNPVPELLLFCSTLEGLFDAVWDRAAMVALSPELMEKYHITVESLMAPSCQYIVELFDYAHPGKPSSSYNVDVLERFTSQYFKEKFDASYLYIEMVRIAKI</sequence>
<keyword evidence="1" id="KW-0489">Methyltransferase</keyword>
<proteinExistence type="predicted"/>
<evidence type="ECO:0008006" key="6">
    <source>
        <dbReference type="Google" id="ProtNLM"/>
    </source>
</evidence>
<gene>
    <name evidence="4" type="ORF">LSH36_226g02003</name>
</gene>
<dbReference type="SUPFAM" id="SSF53335">
    <property type="entry name" value="S-adenosyl-L-methionine-dependent methyltransferases"/>
    <property type="match status" value="1"/>
</dbReference>
<dbReference type="EMBL" id="JAODUP010000226">
    <property type="protein sequence ID" value="KAK2155941.1"/>
    <property type="molecule type" value="Genomic_DNA"/>
</dbReference>
<evidence type="ECO:0000256" key="1">
    <source>
        <dbReference type="ARBA" id="ARBA00022603"/>
    </source>
</evidence>
<accession>A0AAD9JMP9</accession>
<dbReference type="Proteomes" id="UP001208570">
    <property type="component" value="Unassembled WGS sequence"/>
</dbReference>
<dbReference type="InterPro" id="IPR029063">
    <property type="entry name" value="SAM-dependent_MTases_sf"/>
</dbReference>
<dbReference type="InterPro" id="IPR008854">
    <property type="entry name" value="TPMT"/>
</dbReference>
<keyword evidence="3" id="KW-0949">S-adenosyl-L-methionine</keyword>
<reference evidence="4" key="1">
    <citation type="journal article" date="2023" name="Mol. Biol. Evol.">
        <title>Third-Generation Sequencing Reveals the Adaptive Role of the Epigenome in Three Deep-Sea Polychaetes.</title>
        <authorList>
            <person name="Perez M."/>
            <person name="Aroh O."/>
            <person name="Sun Y."/>
            <person name="Lan Y."/>
            <person name="Juniper S.K."/>
            <person name="Young C.R."/>
            <person name="Angers B."/>
            <person name="Qian P.Y."/>
        </authorList>
    </citation>
    <scope>NUCLEOTIDE SEQUENCE</scope>
    <source>
        <strain evidence="4">P08H-3</strain>
    </source>
</reference>